<dbReference type="Gene3D" id="3.40.630.30">
    <property type="match status" value="1"/>
</dbReference>
<dbReference type="InterPro" id="IPR051531">
    <property type="entry name" value="N-acetyltransferase"/>
</dbReference>
<keyword evidence="2" id="KW-0012">Acyltransferase</keyword>
<dbReference type="GO" id="GO:0008999">
    <property type="term" value="F:protein-N-terminal-alanine acetyltransferase activity"/>
    <property type="evidence" value="ECO:0007669"/>
    <property type="project" value="TreeGrafter"/>
</dbReference>
<organism evidence="6 7">
    <name type="scientific">Suillus discolor</name>
    <dbReference type="NCBI Taxonomy" id="1912936"/>
    <lineage>
        <taxon>Eukaryota</taxon>
        <taxon>Fungi</taxon>
        <taxon>Dikarya</taxon>
        <taxon>Basidiomycota</taxon>
        <taxon>Agaricomycotina</taxon>
        <taxon>Agaricomycetes</taxon>
        <taxon>Agaricomycetidae</taxon>
        <taxon>Boletales</taxon>
        <taxon>Suillineae</taxon>
        <taxon>Suillaceae</taxon>
        <taxon>Suillus</taxon>
    </lineage>
</organism>
<dbReference type="AlphaFoldDB" id="A0A9P7FMQ0"/>
<dbReference type="CDD" id="cd04301">
    <property type="entry name" value="NAT_SF"/>
    <property type="match status" value="1"/>
</dbReference>
<evidence type="ECO:0000259" key="5">
    <source>
        <dbReference type="PROSITE" id="PS51186"/>
    </source>
</evidence>
<keyword evidence="1" id="KW-0808">Transferase</keyword>
<reference evidence="6" key="1">
    <citation type="journal article" date="2020" name="New Phytol.">
        <title>Comparative genomics reveals dynamic genome evolution in host specialist ectomycorrhizal fungi.</title>
        <authorList>
            <person name="Lofgren L.A."/>
            <person name="Nguyen N.H."/>
            <person name="Vilgalys R."/>
            <person name="Ruytinx J."/>
            <person name="Liao H.L."/>
            <person name="Branco S."/>
            <person name="Kuo A."/>
            <person name="LaButti K."/>
            <person name="Lipzen A."/>
            <person name="Andreopoulos W."/>
            <person name="Pangilinan J."/>
            <person name="Riley R."/>
            <person name="Hundley H."/>
            <person name="Na H."/>
            <person name="Barry K."/>
            <person name="Grigoriev I.V."/>
            <person name="Stajich J.E."/>
            <person name="Kennedy P.G."/>
        </authorList>
    </citation>
    <scope>NUCLEOTIDE SEQUENCE</scope>
    <source>
        <strain evidence="6">FC423</strain>
    </source>
</reference>
<dbReference type="Pfam" id="PF13302">
    <property type="entry name" value="Acetyltransf_3"/>
    <property type="match status" value="1"/>
</dbReference>
<evidence type="ECO:0000256" key="3">
    <source>
        <dbReference type="ARBA" id="ARBA00038502"/>
    </source>
</evidence>
<sequence>MLTQSQNVALSPLDFSNYQNALLSVLWNELMEGAVEPMQAPVPYLINFAEDCLLCAIVMLRDKYEVQITGDFTIPLEEGEEEVPNGGEPIGLVYVTAAPAQSAAQEANVGIIISESHRRKGYACEAVELALKWAFEDLKFHRIQAVLMDDAQKDRAMRLFVGQGFRHEGTRRRSVLKPERRGVVGVWKDVTYLAMLDTEWALRNMLKHRDLVPTLWDEMFARHATEREEMVKWDEKHNRVRKVSSTETLRDGNAPRLPDCTIIDPWASDMSSSSSSCDSSTYGSVPPSPNTSAVDISKAMRGYLDFGESRRRWSPLQEVDDASRRSSPSPYNFSIPSTPIHDPPRSPSVPSSVFEFESDDESDEASSPALRRIPLSDAGSQLSWTQRPLIPISRSASVSGSSSESWSDASAGDDCPDSGSDWDMMSEPERSS</sequence>
<dbReference type="GO" id="GO:0005737">
    <property type="term" value="C:cytoplasm"/>
    <property type="evidence" value="ECO:0007669"/>
    <property type="project" value="TreeGrafter"/>
</dbReference>
<dbReference type="PANTHER" id="PTHR43792:SF8">
    <property type="entry name" value="[RIBOSOMAL PROTEIN US5]-ALANINE N-ACETYLTRANSFERASE"/>
    <property type="match status" value="1"/>
</dbReference>
<dbReference type="PANTHER" id="PTHR43792">
    <property type="entry name" value="GNAT FAMILY, PUTATIVE (AFU_ORTHOLOGUE AFUA_3G00765)-RELATED-RELATED"/>
    <property type="match status" value="1"/>
</dbReference>
<dbReference type="SUPFAM" id="SSF55729">
    <property type="entry name" value="Acyl-CoA N-acyltransferases (Nat)"/>
    <property type="match status" value="1"/>
</dbReference>
<feature type="region of interest" description="Disordered" evidence="4">
    <location>
        <begin position="315"/>
        <end position="432"/>
    </location>
</feature>
<evidence type="ECO:0000313" key="7">
    <source>
        <dbReference type="Proteomes" id="UP000823399"/>
    </source>
</evidence>
<dbReference type="InterPro" id="IPR000182">
    <property type="entry name" value="GNAT_dom"/>
</dbReference>
<feature type="region of interest" description="Disordered" evidence="4">
    <location>
        <begin position="273"/>
        <end position="296"/>
    </location>
</feature>
<dbReference type="InterPro" id="IPR016181">
    <property type="entry name" value="Acyl_CoA_acyltransferase"/>
</dbReference>
<dbReference type="GeneID" id="64697009"/>
<evidence type="ECO:0000256" key="1">
    <source>
        <dbReference type="ARBA" id="ARBA00022679"/>
    </source>
</evidence>
<dbReference type="Proteomes" id="UP000823399">
    <property type="component" value="Unassembled WGS sequence"/>
</dbReference>
<feature type="domain" description="N-acetyltransferase" evidence="5">
    <location>
        <begin position="44"/>
        <end position="193"/>
    </location>
</feature>
<comment type="caution">
    <text evidence="6">The sequence shown here is derived from an EMBL/GenBank/DDBJ whole genome shotgun (WGS) entry which is preliminary data.</text>
</comment>
<dbReference type="EMBL" id="JABBWM010000001">
    <property type="protein sequence ID" value="KAG2120453.1"/>
    <property type="molecule type" value="Genomic_DNA"/>
</dbReference>
<keyword evidence="7" id="KW-1185">Reference proteome</keyword>
<feature type="compositionally biased region" description="Polar residues" evidence="4">
    <location>
        <begin position="325"/>
        <end position="337"/>
    </location>
</feature>
<dbReference type="RefSeq" id="XP_041299829.1">
    <property type="nucleotide sequence ID" value="XM_041434750.1"/>
</dbReference>
<dbReference type="PROSITE" id="PS51186">
    <property type="entry name" value="GNAT"/>
    <property type="match status" value="1"/>
</dbReference>
<proteinExistence type="inferred from homology"/>
<comment type="similarity">
    <text evidence="3">Belongs to the acetyltransferase family. RimJ subfamily.</text>
</comment>
<evidence type="ECO:0000256" key="2">
    <source>
        <dbReference type="ARBA" id="ARBA00023315"/>
    </source>
</evidence>
<protein>
    <recommendedName>
        <fullName evidence="5">N-acetyltransferase domain-containing protein</fullName>
    </recommendedName>
</protein>
<gene>
    <name evidence="6" type="ORF">F5147DRAFT_662035</name>
</gene>
<feature type="compositionally biased region" description="Low complexity" evidence="4">
    <location>
        <begin position="393"/>
        <end position="410"/>
    </location>
</feature>
<accession>A0A9P7FMQ0</accession>
<dbReference type="OrthoDB" id="64477at2759"/>
<evidence type="ECO:0000313" key="6">
    <source>
        <dbReference type="EMBL" id="KAG2120453.1"/>
    </source>
</evidence>
<name>A0A9P7FMQ0_9AGAM</name>
<evidence type="ECO:0000256" key="4">
    <source>
        <dbReference type="SAM" id="MobiDB-lite"/>
    </source>
</evidence>